<reference evidence="1 2" key="1">
    <citation type="submission" date="2021-12" db="EMBL/GenBank/DDBJ databases">
        <title>Genome sequencing of bacteria with rrn-lacking chromosome and rrn-plasmid.</title>
        <authorList>
            <person name="Anda M."/>
            <person name="Iwasaki W."/>
        </authorList>
    </citation>
    <scope>NUCLEOTIDE SEQUENCE [LARGE SCALE GENOMIC DNA]</scope>
    <source>
        <strain evidence="1 2">NBRC 101262</strain>
        <plasmid evidence="1 2">pPP1</plasmid>
    </source>
</reference>
<name>A0ABN6LH77_9BACT</name>
<accession>A0ABN6LH77</accession>
<evidence type="ECO:0000313" key="1">
    <source>
        <dbReference type="EMBL" id="BDD00887.1"/>
    </source>
</evidence>
<keyword evidence="1" id="KW-0614">Plasmid</keyword>
<protein>
    <submittedName>
        <fullName evidence="1">Uncharacterized protein</fullName>
    </submittedName>
</protein>
<dbReference type="RefSeq" id="WP_332921596.1">
    <property type="nucleotide sequence ID" value="NZ_AP025293.1"/>
</dbReference>
<dbReference type="Proteomes" id="UP001354989">
    <property type="component" value="Plasmid pPP1"/>
</dbReference>
<proteinExistence type="predicted"/>
<sequence>MRSPNFITSIESFIENEILTQYDTHIEHHLMKADDRIYVWIKNGPEPLSEILNERDCAYQFFKKGISLAFDVNIPNKRQLPAVYNTIEFRLLPAFSFVWIADINDLRDFWDMTGLPYDHFAHYEEAQIKKALPYMSRIDILKFLQWYQPQNFFTDWVRYSSDEFALPLSREAAEEALLGILLRNEPLIEP</sequence>
<gene>
    <name evidence="1" type="ORF">PEPS_31670</name>
</gene>
<evidence type="ECO:0000313" key="2">
    <source>
        <dbReference type="Proteomes" id="UP001354989"/>
    </source>
</evidence>
<organism evidence="1 2">
    <name type="scientific">Persicobacter psychrovividus</name>
    <dbReference type="NCBI Taxonomy" id="387638"/>
    <lineage>
        <taxon>Bacteria</taxon>
        <taxon>Pseudomonadati</taxon>
        <taxon>Bacteroidota</taxon>
        <taxon>Cytophagia</taxon>
        <taxon>Cytophagales</taxon>
        <taxon>Persicobacteraceae</taxon>
        <taxon>Persicobacter</taxon>
    </lineage>
</organism>
<keyword evidence="2" id="KW-1185">Reference proteome</keyword>
<geneLocation type="plasmid" evidence="1 2">
    <name>pPP1</name>
</geneLocation>
<dbReference type="EMBL" id="AP025293">
    <property type="protein sequence ID" value="BDD00887.1"/>
    <property type="molecule type" value="Genomic_DNA"/>
</dbReference>